<keyword evidence="1" id="KW-0472">Membrane</keyword>
<evidence type="ECO:0000313" key="2">
    <source>
        <dbReference type="EMBL" id="MFC0047254.1"/>
    </source>
</evidence>
<keyword evidence="1" id="KW-0812">Transmembrane</keyword>
<sequence length="382" mass="43141">MNAEPQIRQRRVVYLMGFDPRGSSFYYQLLKREASRSKRRKMSALTIGPLQPGEHFSQCDWQQQHGPTGDYRFAEMLDLIEPHFRPTPGAGWWWWLHLCKLMLGNSSLWRPRGQSMLFSCFMLYPLLLPALMLALCAAAAVGLTGLLQQPWLGWLLLPVLMLCADMLLRRFDHKIYLHYLLGDFLFTRAVLSACWPELEQRLSQWATQLADDVRALEPDGELLIVGHSSGGLLAARLAHQLQQQLAPEDAHKWSLLTLGNQASTGLANFAGPFHQSVAALTRAPQLRWQEVFAPQDIISSGRFDAGVLPGALSGKIKLQSALLREALAPEEYHKMVLQFFTLHLQYLRASGTGYGFDYFQLLAQTTPAFSYQPRRTTTGSAE</sequence>
<comment type="caution">
    <text evidence="2">The sequence shown here is derived from an EMBL/GenBank/DDBJ whole genome shotgun (WGS) entry which is preliminary data.</text>
</comment>
<evidence type="ECO:0008006" key="4">
    <source>
        <dbReference type="Google" id="ProtNLM"/>
    </source>
</evidence>
<name>A0ABV6B8R4_9GAMM</name>
<evidence type="ECO:0000313" key="3">
    <source>
        <dbReference type="Proteomes" id="UP001589813"/>
    </source>
</evidence>
<feature type="transmembrane region" description="Helical" evidence="1">
    <location>
        <begin position="151"/>
        <end position="168"/>
    </location>
</feature>
<dbReference type="SUPFAM" id="SSF53474">
    <property type="entry name" value="alpha/beta-Hydrolases"/>
    <property type="match status" value="1"/>
</dbReference>
<organism evidence="2 3">
    <name type="scientific">Rheinheimera tilapiae</name>
    <dbReference type="NCBI Taxonomy" id="875043"/>
    <lineage>
        <taxon>Bacteria</taxon>
        <taxon>Pseudomonadati</taxon>
        <taxon>Pseudomonadota</taxon>
        <taxon>Gammaproteobacteria</taxon>
        <taxon>Chromatiales</taxon>
        <taxon>Chromatiaceae</taxon>
        <taxon>Rheinheimera</taxon>
    </lineage>
</organism>
<evidence type="ECO:0000256" key="1">
    <source>
        <dbReference type="SAM" id="Phobius"/>
    </source>
</evidence>
<feature type="transmembrane region" description="Helical" evidence="1">
    <location>
        <begin position="121"/>
        <end position="145"/>
    </location>
</feature>
<dbReference type="Gene3D" id="3.40.50.1820">
    <property type="entry name" value="alpha/beta hydrolase"/>
    <property type="match status" value="1"/>
</dbReference>
<keyword evidence="1" id="KW-1133">Transmembrane helix</keyword>
<reference evidence="2 3" key="1">
    <citation type="submission" date="2024-09" db="EMBL/GenBank/DDBJ databases">
        <authorList>
            <person name="Sun Q."/>
            <person name="Mori K."/>
        </authorList>
    </citation>
    <scope>NUCLEOTIDE SEQUENCE [LARGE SCALE GENOMIC DNA]</scope>
    <source>
        <strain evidence="2 3">KCTC 23315</strain>
    </source>
</reference>
<protein>
    <recommendedName>
        <fullName evidence="4">Alpha/beta hydrolase</fullName>
    </recommendedName>
</protein>
<keyword evidence="3" id="KW-1185">Reference proteome</keyword>
<dbReference type="RefSeq" id="WP_377240358.1">
    <property type="nucleotide sequence ID" value="NZ_JBHLXP010000001.1"/>
</dbReference>
<accession>A0ABV6B8R4</accession>
<proteinExistence type="predicted"/>
<dbReference type="Proteomes" id="UP001589813">
    <property type="component" value="Unassembled WGS sequence"/>
</dbReference>
<dbReference type="EMBL" id="JBHLXP010000001">
    <property type="protein sequence ID" value="MFC0047254.1"/>
    <property type="molecule type" value="Genomic_DNA"/>
</dbReference>
<gene>
    <name evidence="2" type="ORF">ACFFJP_02990</name>
</gene>
<dbReference type="InterPro" id="IPR029058">
    <property type="entry name" value="AB_hydrolase_fold"/>
</dbReference>